<evidence type="ECO:0000313" key="1">
    <source>
        <dbReference type="EMBL" id="GBO06754.1"/>
    </source>
</evidence>
<reference evidence="1 2" key="1">
    <citation type="journal article" date="2019" name="Sci. Rep.">
        <title>Orb-weaving spider Araneus ventricosus genome elucidates the spidroin gene catalogue.</title>
        <authorList>
            <person name="Kono N."/>
            <person name="Nakamura H."/>
            <person name="Ohtoshi R."/>
            <person name="Moran D.A.P."/>
            <person name="Shinohara A."/>
            <person name="Yoshida Y."/>
            <person name="Fujiwara M."/>
            <person name="Mori M."/>
            <person name="Tomita M."/>
            <person name="Arakawa K."/>
        </authorList>
    </citation>
    <scope>NUCLEOTIDE SEQUENCE [LARGE SCALE GENOMIC DNA]</scope>
</reference>
<evidence type="ECO:0000313" key="2">
    <source>
        <dbReference type="Proteomes" id="UP000499080"/>
    </source>
</evidence>
<name>A0A4Y2U427_ARAVE</name>
<dbReference type="Proteomes" id="UP000499080">
    <property type="component" value="Unassembled WGS sequence"/>
</dbReference>
<sequence>MTAELLMRREVHTIFLRYSYSWTGLSSNSPNLDKSRIFETLHFGFDRNAKVPDKKTILLWVRNFRRTRSALKRKPPGRPCSVRTSQEVEAVRQAVHRSPQCSVHRHATPIGISDRCIRRILHLDLKFHPYKMMVVQEIKDRVWANRRASSEAILQNVPRDVILLSGDEADFHLSGCVNKQNFR</sequence>
<dbReference type="PANTHER" id="PTHR47326:SF1">
    <property type="entry name" value="HTH PSQ-TYPE DOMAIN-CONTAINING PROTEIN"/>
    <property type="match status" value="1"/>
</dbReference>
<dbReference type="PANTHER" id="PTHR47326">
    <property type="entry name" value="TRANSPOSABLE ELEMENT TC3 TRANSPOSASE-LIKE PROTEIN"/>
    <property type="match status" value="1"/>
</dbReference>
<keyword evidence="2" id="KW-1185">Reference proteome</keyword>
<dbReference type="AlphaFoldDB" id="A0A4Y2U427"/>
<protein>
    <recommendedName>
        <fullName evidence="3">DUF4817 domain-containing protein</fullName>
    </recommendedName>
</protein>
<gene>
    <name evidence="1" type="ORF">AVEN_202695_1</name>
</gene>
<proteinExistence type="predicted"/>
<organism evidence="1 2">
    <name type="scientific">Araneus ventricosus</name>
    <name type="common">Orbweaver spider</name>
    <name type="synonym">Epeira ventricosa</name>
    <dbReference type="NCBI Taxonomy" id="182803"/>
    <lineage>
        <taxon>Eukaryota</taxon>
        <taxon>Metazoa</taxon>
        <taxon>Ecdysozoa</taxon>
        <taxon>Arthropoda</taxon>
        <taxon>Chelicerata</taxon>
        <taxon>Arachnida</taxon>
        <taxon>Araneae</taxon>
        <taxon>Araneomorphae</taxon>
        <taxon>Entelegynae</taxon>
        <taxon>Araneoidea</taxon>
        <taxon>Araneidae</taxon>
        <taxon>Araneus</taxon>
    </lineage>
</organism>
<evidence type="ECO:0008006" key="3">
    <source>
        <dbReference type="Google" id="ProtNLM"/>
    </source>
</evidence>
<comment type="caution">
    <text evidence="1">The sequence shown here is derived from an EMBL/GenBank/DDBJ whole genome shotgun (WGS) entry which is preliminary data.</text>
</comment>
<accession>A0A4Y2U427</accession>
<dbReference type="EMBL" id="BGPR01032996">
    <property type="protein sequence ID" value="GBO06754.1"/>
    <property type="molecule type" value="Genomic_DNA"/>
</dbReference>